<feature type="signal peptide" evidence="1">
    <location>
        <begin position="1"/>
        <end position="28"/>
    </location>
</feature>
<organism evidence="2 3">
    <name type="scientific">Nitrosomonas cryotolerans ATCC 49181</name>
    <dbReference type="NCBI Taxonomy" id="1131553"/>
    <lineage>
        <taxon>Bacteria</taxon>
        <taxon>Pseudomonadati</taxon>
        <taxon>Pseudomonadota</taxon>
        <taxon>Betaproteobacteria</taxon>
        <taxon>Nitrosomonadales</taxon>
        <taxon>Nitrosomonadaceae</taxon>
        <taxon>Nitrosomonas</taxon>
    </lineage>
</organism>
<accession>A0A1N6I205</accession>
<sequence length="160" mass="17475">MLSLFLRKATFCALIILSIVLYAGVSHAHTGGGTLDSENMFRNFTGQAQITCFDDGNGPADHVIVRIRDNSPPVPNLLVNLQVYKGNKANSISDTTSGDANFSPFITLQAGPGVYWILVNKTDVGTRFFEIEWHCNTIDSVHTGTDIGVTQFGIPEFKPR</sequence>
<evidence type="ECO:0000313" key="3">
    <source>
        <dbReference type="Proteomes" id="UP000185062"/>
    </source>
</evidence>
<name>A0A1N6I205_9PROT</name>
<proteinExistence type="predicted"/>
<evidence type="ECO:0000313" key="2">
    <source>
        <dbReference type="EMBL" id="SIO26037.1"/>
    </source>
</evidence>
<dbReference type="Proteomes" id="UP000185062">
    <property type="component" value="Unassembled WGS sequence"/>
</dbReference>
<dbReference type="RefSeq" id="WP_028461109.1">
    <property type="nucleotide sequence ID" value="NZ_FSRO01000001.1"/>
</dbReference>
<protein>
    <submittedName>
        <fullName evidence="2">Uncharacterized protein</fullName>
    </submittedName>
</protein>
<keyword evidence="3" id="KW-1185">Reference proteome</keyword>
<gene>
    <name evidence="2" type="ORF">SAMN02743940_1492</name>
</gene>
<dbReference type="EMBL" id="FSRO01000001">
    <property type="protein sequence ID" value="SIO26037.1"/>
    <property type="molecule type" value="Genomic_DNA"/>
</dbReference>
<dbReference type="AlphaFoldDB" id="A0A1N6I205"/>
<keyword evidence="1" id="KW-0732">Signal</keyword>
<feature type="chain" id="PRO_5009936552" evidence="1">
    <location>
        <begin position="29"/>
        <end position="160"/>
    </location>
</feature>
<dbReference type="eggNOG" id="ENOG5033KRU">
    <property type="taxonomic scope" value="Bacteria"/>
</dbReference>
<reference evidence="2 3" key="1">
    <citation type="submission" date="2016-12" db="EMBL/GenBank/DDBJ databases">
        <authorList>
            <person name="Song W.-J."/>
            <person name="Kurnit D.M."/>
        </authorList>
    </citation>
    <scope>NUCLEOTIDE SEQUENCE [LARGE SCALE GENOMIC DNA]</scope>
    <source>
        <strain evidence="2 3">ATCC 49181</strain>
    </source>
</reference>
<evidence type="ECO:0000256" key="1">
    <source>
        <dbReference type="SAM" id="SignalP"/>
    </source>
</evidence>